<evidence type="ECO:0000313" key="2">
    <source>
        <dbReference type="Proteomes" id="UP000607653"/>
    </source>
</evidence>
<name>A0A822Z1G4_NELNU</name>
<dbReference type="PANTHER" id="PTHR34724">
    <property type="entry name" value="OS12G0596101 PROTEIN"/>
    <property type="match status" value="1"/>
</dbReference>
<gene>
    <name evidence="1" type="ORF">HUJ06_014567</name>
</gene>
<evidence type="ECO:0000313" key="1">
    <source>
        <dbReference type="EMBL" id="DAD40244.1"/>
    </source>
</evidence>
<dbReference type="EMBL" id="DUZY01000005">
    <property type="protein sequence ID" value="DAD40244.1"/>
    <property type="molecule type" value="Genomic_DNA"/>
</dbReference>
<accession>A0A822Z1G4</accession>
<dbReference type="Proteomes" id="UP000607653">
    <property type="component" value="Unassembled WGS sequence"/>
</dbReference>
<keyword evidence="2" id="KW-1185">Reference proteome</keyword>
<dbReference type="AlphaFoldDB" id="A0A822Z1G4"/>
<protein>
    <submittedName>
        <fullName evidence="1">Uncharacterized protein</fullName>
    </submittedName>
</protein>
<proteinExistence type="predicted"/>
<reference evidence="1 2" key="1">
    <citation type="journal article" date="2020" name="Mol. Biol. Evol.">
        <title>Distinct Expression and Methylation Patterns for Genes with Different Fates following a Single Whole-Genome Duplication in Flowering Plants.</title>
        <authorList>
            <person name="Shi T."/>
            <person name="Rahmani R.S."/>
            <person name="Gugger P.F."/>
            <person name="Wang M."/>
            <person name="Li H."/>
            <person name="Zhang Y."/>
            <person name="Li Z."/>
            <person name="Wang Q."/>
            <person name="Van de Peer Y."/>
            <person name="Marchal K."/>
            <person name="Chen J."/>
        </authorList>
    </citation>
    <scope>NUCLEOTIDE SEQUENCE [LARGE SCALE GENOMIC DNA]</scope>
    <source>
        <tissue evidence="1">Leaf</tissue>
    </source>
</reference>
<comment type="caution">
    <text evidence="1">The sequence shown here is derived from an EMBL/GenBank/DDBJ whole genome shotgun (WGS) entry which is preliminary data.</text>
</comment>
<sequence>MCYVVRCSSCGKSSWAGCGRHVASVYKQIQDG</sequence>
<dbReference type="PANTHER" id="PTHR34724:SF4">
    <property type="entry name" value="EXPRESSED PROTEIN"/>
    <property type="match status" value="1"/>
</dbReference>
<organism evidence="1 2">
    <name type="scientific">Nelumbo nucifera</name>
    <name type="common">Sacred lotus</name>
    <dbReference type="NCBI Taxonomy" id="4432"/>
    <lineage>
        <taxon>Eukaryota</taxon>
        <taxon>Viridiplantae</taxon>
        <taxon>Streptophyta</taxon>
        <taxon>Embryophyta</taxon>
        <taxon>Tracheophyta</taxon>
        <taxon>Spermatophyta</taxon>
        <taxon>Magnoliopsida</taxon>
        <taxon>Proteales</taxon>
        <taxon>Nelumbonaceae</taxon>
        <taxon>Nelumbo</taxon>
    </lineage>
</organism>